<gene>
    <name evidence="2" type="ORF">FB45DRAFT_139826</name>
</gene>
<dbReference type="Proteomes" id="UP001221142">
    <property type="component" value="Unassembled WGS sequence"/>
</dbReference>
<feature type="compositionally biased region" description="Basic and acidic residues" evidence="1">
    <location>
        <begin position="257"/>
        <end position="267"/>
    </location>
</feature>
<protein>
    <submittedName>
        <fullName evidence="2">Uncharacterized protein</fullName>
    </submittedName>
</protein>
<sequence>MLDPRPAYIPQKTPMSLSAEADLTALGIPHPKRSNVSIVYPGTVRFYWTAAPHSAIRKKLTSSLQPPHNMEQEKIFKERYIKRIDLKESKAKPGSNQAPKPNSNSNDPSKAQTELPFHFLPNPDASFSAIPMSGYSPEQILPPRTSEKGKEKENGDDSDDVVAMENGGVPPLSLSQRPFSVMKVKPEPTEVPIPAVSAWNYNSSGKVEPMGDVDMPPVRVVGSWNSAEWVRPPETEPNEGEKWAYSRPLRNSSEWVKPPEAKHREADNWSDSQPLWRFKRRSPRWADSRYGAEVTIFRSNIHPFMGQKSADGAVPTFIVSVRTDSVPRSR</sequence>
<feature type="compositionally biased region" description="Basic and acidic residues" evidence="1">
    <location>
        <begin position="145"/>
        <end position="155"/>
    </location>
</feature>
<proteinExistence type="predicted"/>
<feature type="compositionally biased region" description="Polar residues" evidence="1">
    <location>
        <begin position="94"/>
        <end position="112"/>
    </location>
</feature>
<feature type="region of interest" description="Disordered" evidence="1">
    <location>
        <begin position="229"/>
        <end position="268"/>
    </location>
</feature>
<reference evidence="2" key="1">
    <citation type="submission" date="2023-03" db="EMBL/GenBank/DDBJ databases">
        <title>Massive genome expansion in bonnet fungi (Mycena s.s.) driven by repeated elements and novel gene families across ecological guilds.</title>
        <authorList>
            <consortium name="Lawrence Berkeley National Laboratory"/>
            <person name="Harder C.B."/>
            <person name="Miyauchi S."/>
            <person name="Viragh M."/>
            <person name="Kuo A."/>
            <person name="Thoen E."/>
            <person name="Andreopoulos B."/>
            <person name="Lu D."/>
            <person name="Skrede I."/>
            <person name="Drula E."/>
            <person name="Henrissat B."/>
            <person name="Morin E."/>
            <person name="Kohler A."/>
            <person name="Barry K."/>
            <person name="LaButti K."/>
            <person name="Morin E."/>
            <person name="Salamov A."/>
            <person name="Lipzen A."/>
            <person name="Mereny Z."/>
            <person name="Hegedus B."/>
            <person name="Baldrian P."/>
            <person name="Stursova M."/>
            <person name="Weitz H."/>
            <person name="Taylor A."/>
            <person name="Grigoriev I.V."/>
            <person name="Nagy L.G."/>
            <person name="Martin F."/>
            <person name="Kauserud H."/>
        </authorList>
    </citation>
    <scope>NUCLEOTIDE SEQUENCE</scope>
    <source>
        <strain evidence="2">9284</strain>
    </source>
</reference>
<organism evidence="2 3">
    <name type="scientific">Roridomyces roridus</name>
    <dbReference type="NCBI Taxonomy" id="1738132"/>
    <lineage>
        <taxon>Eukaryota</taxon>
        <taxon>Fungi</taxon>
        <taxon>Dikarya</taxon>
        <taxon>Basidiomycota</taxon>
        <taxon>Agaricomycotina</taxon>
        <taxon>Agaricomycetes</taxon>
        <taxon>Agaricomycetidae</taxon>
        <taxon>Agaricales</taxon>
        <taxon>Marasmiineae</taxon>
        <taxon>Mycenaceae</taxon>
        <taxon>Roridomyces</taxon>
    </lineage>
</organism>
<keyword evidence="3" id="KW-1185">Reference proteome</keyword>
<accession>A0AAD7FFS3</accession>
<evidence type="ECO:0000256" key="1">
    <source>
        <dbReference type="SAM" id="MobiDB-lite"/>
    </source>
</evidence>
<name>A0AAD7FFS3_9AGAR</name>
<feature type="region of interest" description="Disordered" evidence="1">
    <location>
        <begin position="88"/>
        <end position="175"/>
    </location>
</feature>
<comment type="caution">
    <text evidence="2">The sequence shown here is derived from an EMBL/GenBank/DDBJ whole genome shotgun (WGS) entry which is preliminary data.</text>
</comment>
<evidence type="ECO:0000313" key="3">
    <source>
        <dbReference type="Proteomes" id="UP001221142"/>
    </source>
</evidence>
<feature type="compositionally biased region" description="Basic and acidic residues" evidence="1">
    <location>
        <begin position="231"/>
        <end position="244"/>
    </location>
</feature>
<dbReference type="EMBL" id="JARKIF010000016">
    <property type="protein sequence ID" value="KAJ7621358.1"/>
    <property type="molecule type" value="Genomic_DNA"/>
</dbReference>
<dbReference type="AlphaFoldDB" id="A0AAD7FFS3"/>
<evidence type="ECO:0000313" key="2">
    <source>
        <dbReference type="EMBL" id="KAJ7621358.1"/>
    </source>
</evidence>